<protein>
    <submittedName>
        <fullName evidence="2">Glycosyltransferase family 4 protein</fullName>
    </submittedName>
</protein>
<name>A0A8J7YH31_9EURY</name>
<dbReference type="RefSeq" id="WP_220590022.1">
    <property type="nucleotide sequence ID" value="NZ_RKLQ01000006.1"/>
</dbReference>
<feature type="region of interest" description="Disordered" evidence="1">
    <location>
        <begin position="1"/>
        <end position="24"/>
    </location>
</feature>
<organism evidence="2 3">
    <name type="scientific">Haloarcula salinisoli</name>
    <dbReference type="NCBI Taxonomy" id="2487746"/>
    <lineage>
        <taxon>Archaea</taxon>
        <taxon>Methanobacteriati</taxon>
        <taxon>Methanobacteriota</taxon>
        <taxon>Stenosarchaea group</taxon>
        <taxon>Halobacteria</taxon>
        <taxon>Halobacteriales</taxon>
        <taxon>Haloarculaceae</taxon>
        <taxon>Haloarcula</taxon>
    </lineage>
</organism>
<dbReference type="Proteomes" id="UP000783863">
    <property type="component" value="Unassembled WGS sequence"/>
</dbReference>
<evidence type="ECO:0000313" key="2">
    <source>
        <dbReference type="EMBL" id="MBX0305825.1"/>
    </source>
</evidence>
<accession>A0A8J7YH31</accession>
<dbReference type="Pfam" id="PF13692">
    <property type="entry name" value="Glyco_trans_1_4"/>
    <property type="match status" value="1"/>
</dbReference>
<dbReference type="AlphaFoldDB" id="A0A8J7YH31"/>
<evidence type="ECO:0000313" key="3">
    <source>
        <dbReference type="Proteomes" id="UP000783863"/>
    </source>
</evidence>
<dbReference type="CDD" id="cd03801">
    <property type="entry name" value="GT4_PimA-like"/>
    <property type="match status" value="1"/>
</dbReference>
<evidence type="ECO:0000256" key="1">
    <source>
        <dbReference type="SAM" id="MobiDB-lite"/>
    </source>
</evidence>
<gene>
    <name evidence="2" type="ORF">EGD98_19460</name>
</gene>
<dbReference type="EMBL" id="RKLQ01000006">
    <property type="protein sequence ID" value="MBX0305825.1"/>
    <property type="molecule type" value="Genomic_DNA"/>
</dbReference>
<keyword evidence="3" id="KW-1185">Reference proteome</keyword>
<dbReference type="Gene3D" id="3.40.50.2000">
    <property type="entry name" value="Glycogen Phosphorylase B"/>
    <property type="match status" value="3"/>
</dbReference>
<proteinExistence type="predicted"/>
<dbReference type="GO" id="GO:0016757">
    <property type="term" value="F:glycosyltransferase activity"/>
    <property type="evidence" value="ECO:0007669"/>
    <property type="project" value="TreeGrafter"/>
</dbReference>
<dbReference type="PANTHER" id="PTHR12526:SF625">
    <property type="entry name" value="PHOSPHATIDYLINOSITOL GLYCAN-CLASS A"/>
    <property type="match status" value="1"/>
</dbReference>
<reference evidence="2" key="1">
    <citation type="submission" date="2021-06" db="EMBL/GenBank/DDBJ databases">
        <title>Halomicroarcula sp. F24A a new haloarchaeum isolated from saline soil.</title>
        <authorList>
            <person name="Duran-Viseras A."/>
            <person name="Sanchez-Porro C."/>
            <person name="Ventosa A."/>
        </authorList>
    </citation>
    <scope>NUCLEOTIDE SEQUENCE</scope>
    <source>
        <strain evidence="2">F24A</strain>
    </source>
</reference>
<feature type="compositionally biased region" description="Basic and acidic residues" evidence="1">
    <location>
        <begin position="1"/>
        <end position="22"/>
    </location>
</feature>
<dbReference type="PANTHER" id="PTHR12526">
    <property type="entry name" value="GLYCOSYLTRANSFERASE"/>
    <property type="match status" value="1"/>
</dbReference>
<sequence length="360" mass="39597">MLARLLDSERTPLRRQGGDARSDGNSGLKVLQVSSSGMEFFLNQVDILTELGIDCDAVYTGDFRDGGHIHGGDRIHGELLSSIAGHNPIYYAIRGSMLYPQILKSSLLEEYDLIHINSGVVAPLGLAQPQRPVVMTFWGDDVLGDRIAGLQPRLTKLCATQSDHVIVRSQEMAEALPCEASILPSGVDMSLFRPMDRAEAREAVGWDSNERHVIFPYHESNEKKRHSVAVRTVEKANESVDETVRLQTVDDADFDEMPVYYNAADLLLVPSLREGSPNTVKEAMACNLPVVSTDVGDARTRLGPVTNSHVCSTDAELVDAVVSVLETGARSDGREHVEEVSLERMGERLIDIYESLLDEQ</sequence>
<dbReference type="SUPFAM" id="SSF53756">
    <property type="entry name" value="UDP-Glycosyltransferase/glycogen phosphorylase"/>
    <property type="match status" value="1"/>
</dbReference>
<comment type="caution">
    <text evidence="2">The sequence shown here is derived from an EMBL/GenBank/DDBJ whole genome shotgun (WGS) entry which is preliminary data.</text>
</comment>